<evidence type="ECO:0000313" key="3">
    <source>
        <dbReference type="Proteomes" id="UP001566132"/>
    </source>
</evidence>
<dbReference type="EMBL" id="JBDJPC010000003">
    <property type="protein sequence ID" value="KAL1509938.1"/>
    <property type="molecule type" value="Genomic_DNA"/>
</dbReference>
<comment type="caution">
    <text evidence="2">The sequence shown here is derived from an EMBL/GenBank/DDBJ whole genome shotgun (WGS) entry which is preliminary data.</text>
</comment>
<keyword evidence="3" id="KW-1185">Reference proteome</keyword>
<protein>
    <recommendedName>
        <fullName evidence="1">Transposable element P transposase-like RNase H C-terminal domain-containing protein</fullName>
    </recommendedName>
</protein>
<feature type="domain" description="Transposable element P transposase-like RNase H C-terminal" evidence="1">
    <location>
        <begin position="19"/>
        <end position="51"/>
    </location>
</feature>
<accession>A0ABD1F6Y6</accession>
<name>A0ABD1F6Y6_HYPHA</name>
<proteinExistence type="predicted"/>
<reference evidence="2 3" key="1">
    <citation type="submission" date="2024-05" db="EMBL/GenBank/DDBJ databases">
        <title>Genetic variation in Jamaican populations of the coffee berry borer (Hypothenemus hampei).</title>
        <authorList>
            <person name="Errbii M."/>
            <person name="Myrie A."/>
        </authorList>
    </citation>
    <scope>NUCLEOTIDE SEQUENCE [LARGE SCALE GENOMIC DNA]</scope>
    <source>
        <strain evidence="2">JA-Hopewell-2020-01-JO</strain>
        <tissue evidence="2">Whole body</tissue>
    </source>
</reference>
<dbReference type="Pfam" id="PF21789">
    <property type="entry name" value="TNP-like_RNaseH_C"/>
    <property type="match status" value="1"/>
</dbReference>
<sequence length="108" mass="12633">MLWQKLKSVGFQYLILRRVNQGALENFFGNVRQQGGNCINPTPIQFERAFRKLFTENYLHSETTNCTDDFDTLLTQLNDLQHETVFVEVNRTNSFFNFVMSGISLIYV</sequence>
<evidence type="ECO:0000313" key="2">
    <source>
        <dbReference type="EMBL" id="KAL1509938.1"/>
    </source>
</evidence>
<evidence type="ECO:0000259" key="1">
    <source>
        <dbReference type="Pfam" id="PF21789"/>
    </source>
</evidence>
<gene>
    <name evidence="2" type="ORF">ABEB36_004602</name>
</gene>
<dbReference type="Proteomes" id="UP001566132">
    <property type="component" value="Unassembled WGS sequence"/>
</dbReference>
<dbReference type="InterPro" id="IPR048367">
    <property type="entry name" value="TNP-like_RNaseH_C"/>
</dbReference>
<organism evidence="2 3">
    <name type="scientific">Hypothenemus hampei</name>
    <name type="common">Coffee berry borer</name>
    <dbReference type="NCBI Taxonomy" id="57062"/>
    <lineage>
        <taxon>Eukaryota</taxon>
        <taxon>Metazoa</taxon>
        <taxon>Ecdysozoa</taxon>
        <taxon>Arthropoda</taxon>
        <taxon>Hexapoda</taxon>
        <taxon>Insecta</taxon>
        <taxon>Pterygota</taxon>
        <taxon>Neoptera</taxon>
        <taxon>Endopterygota</taxon>
        <taxon>Coleoptera</taxon>
        <taxon>Polyphaga</taxon>
        <taxon>Cucujiformia</taxon>
        <taxon>Curculionidae</taxon>
        <taxon>Scolytinae</taxon>
        <taxon>Hypothenemus</taxon>
    </lineage>
</organism>
<dbReference type="AlphaFoldDB" id="A0ABD1F6Y6"/>